<protein>
    <submittedName>
        <fullName evidence="2">Sucrase/ferredoxin-like-domain-containing protein</fullName>
    </submittedName>
</protein>
<dbReference type="AlphaFoldDB" id="A0AAD9L7L3"/>
<dbReference type="PANTHER" id="PTHR31902">
    <property type="entry name" value="ACTIN PATCHES DISTAL PROTEIN 1"/>
    <property type="match status" value="1"/>
</dbReference>
<name>A0AAD9L7L3_PAPLA</name>
<comment type="caution">
    <text evidence="2">The sequence shown here is derived from an EMBL/GenBank/DDBJ whole genome shotgun (WGS) entry which is preliminary data.</text>
</comment>
<feature type="region of interest" description="Disordered" evidence="1">
    <location>
        <begin position="1"/>
        <end position="26"/>
    </location>
</feature>
<dbReference type="InterPro" id="IPR036249">
    <property type="entry name" value="Thioredoxin-like_sf"/>
</dbReference>
<dbReference type="Proteomes" id="UP001182556">
    <property type="component" value="Unassembled WGS sequence"/>
</dbReference>
<feature type="region of interest" description="Disordered" evidence="1">
    <location>
        <begin position="164"/>
        <end position="185"/>
    </location>
</feature>
<feature type="compositionally biased region" description="Low complexity" evidence="1">
    <location>
        <begin position="176"/>
        <end position="185"/>
    </location>
</feature>
<dbReference type="CDD" id="cd03062">
    <property type="entry name" value="TRX_Fd_Sucrase"/>
    <property type="match status" value="1"/>
</dbReference>
<dbReference type="InterPro" id="IPR009737">
    <property type="entry name" value="Aim32/Apd1-like"/>
</dbReference>
<dbReference type="Pfam" id="PF06999">
    <property type="entry name" value="Suc_Fer-like"/>
    <property type="match status" value="1"/>
</dbReference>
<dbReference type="EMBL" id="JAODAN010000003">
    <property type="protein sequence ID" value="KAK1925464.1"/>
    <property type="molecule type" value="Genomic_DNA"/>
</dbReference>
<dbReference type="Gene3D" id="3.40.30.10">
    <property type="entry name" value="Glutaredoxin"/>
    <property type="match status" value="1"/>
</dbReference>
<reference evidence="2" key="1">
    <citation type="submission" date="2023-02" db="EMBL/GenBank/DDBJ databases">
        <title>Identification and recombinant expression of a fungal hydrolase from Papiliotrema laurentii that hydrolyzes apple cutin and clears colloidal polyester polyurethane.</title>
        <authorList>
            <consortium name="DOE Joint Genome Institute"/>
            <person name="Roman V.A."/>
            <person name="Bojanowski C."/>
            <person name="Crable B.R."/>
            <person name="Wagner D.N."/>
            <person name="Hung C.S."/>
            <person name="Nadeau L.J."/>
            <person name="Schratz L."/>
            <person name="Haridas S."/>
            <person name="Pangilinan J."/>
            <person name="Lipzen A."/>
            <person name="Na H."/>
            <person name="Yan M."/>
            <person name="Ng V."/>
            <person name="Grigoriev I.V."/>
            <person name="Spatafora J.W."/>
            <person name="Barlow D."/>
            <person name="Biffinger J."/>
            <person name="Kelley-Loughnane N."/>
            <person name="Varaljay V.A."/>
            <person name="Crookes-Goodson W.J."/>
        </authorList>
    </citation>
    <scope>NUCLEOTIDE SEQUENCE</scope>
    <source>
        <strain evidence="2">5307AH</strain>
    </source>
</reference>
<keyword evidence="3" id="KW-1185">Reference proteome</keyword>
<dbReference type="SUPFAM" id="SSF52833">
    <property type="entry name" value="Thioredoxin-like"/>
    <property type="match status" value="1"/>
</dbReference>
<accession>A0AAD9L7L3</accession>
<sequence>MFKKLSSAVSSLTGSPAPELPPTHRGPARAQAYTQLAKELHDASVPVDTSDCAACNLPCPVGNDQGNGSAGTVVDAGQVWDGQSYEEYVLHHYGDLGHLPDGFEQDWESDLAGSGSAPRGRLVDEESGLAHKLHKYVSTLSLPDDNGSKPKGKPKVEDYVKPATDISAPSLPPPSSYSSSLISQSDDPEDQTVLVFPDWKVVHEVENTIEGAESLYSHVLRAGLGRAGERLQGDAREGTGRLSSWVMPYRAVVLLCSHKRRDKRCHIAAPLLRSALITCLAKHGITVDETGGSLCNLDGRSLEDLEGTEEERKEHVEKQRKNIEGVDGGSGGEVGIFNINHLGGHRYAGVMLILFPSGAYLSYGRVSPQEIPRVVEETILKGKVVPGLLRSAAGVSRGAVSTGPGFLGW</sequence>
<proteinExistence type="predicted"/>
<evidence type="ECO:0000313" key="2">
    <source>
        <dbReference type="EMBL" id="KAK1925464.1"/>
    </source>
</evidence>
<dbReference type="PANTHER" id="PTHR31902:SF14">
    <property type="entry name" value="ACTIN PATCHES DISTAL PROTEIN 1"/>
    <property type="match status" value="1"/>
</dbReference>
<evidence type="ECO:0000313" key="3">
    <source>
        <dbReference type="Proteomes" id="UP001182556"/>
    </source>
</evidence>
<organism evidence="2 3">
    <name type="scientific">Papiliotrema laurentii</name>
    <name type="common">Cryptococcus laurentii</name>
    <dbReference type="NCBI Taxonomy" id="5418"/>
    <lineage>
        <taxon>Eukaryota</taxon>
        <taxon>Fungi</taxon>
        <taxon>Dikarya</taxon>
        <taxon>Basidiomycota</taxon>
        <taxon>Agaricomycotina</taxon>
        <taxon>Tremellomycetes</taxon>
        <taxon>Tremellales</taxon>
        <taxon>Rhynchogastremaceae</taxon>
        <taxon>Papiliotrema</taxon>
    </lineage>
</organism>
<evidence type="ECO:0000256" key="1">
    <source>
        <dbReference type="SAM" id="MobiDB-lite"/>
    </source>
</evidence>
<gene>
    <name evidence="2" type="ORF">DB88DRAFT_509130</name>
</gene>